<reference evidence="1 2" key="2">
    <citation type="journal article" date="2012" name="PLoS Pathog.">
        <title>Diverse lifestyles and strategies of plant pathogenesis encoded in the genomes of eighteen Dothideomycetes fungi.</title>
        <authorList>
            <person name="Ohm R.A."/>
            <person name="Feau N."/>
            <person name="Henrissat B."/>
            <person name="Schoch C.L."/>
            <person name="Horwitz B.A."/>
            <person name="Barry K.W."/>
            <person name="Condon B.J."/>
            <person name="Copeland A.C."/>
            <person name="Dhillon B."/>
            <person name="Glaser F."/>
            <person name="Hesse C.N."/>
            <person name="Kosti I."/>
            <person name="LaButti K."/>
            <person name="Lindquist E.A."/>
            <person name="Lucas S."/>
            <person name="Salamov A.A."/>
            <person name="Bradshaw R.E."/>
            <person name="Ciuffetti L."/>
            <person name="Hamelin R.C."/>
            <person name="Kema G.H.J."/>
            <person name="Lawrence C."/>
            <person name="Scott J.A."/>
            <person name="Spatafora J.W."/>
            <person name="Turgeon B.G."/>
            <person name="de Wit P.J.G.M."/>
            <person name="Zhong S."/>
            <person name="Goodwin S.B."/>
            <person name="Grigoriev I.V."/>
        </authorList>
    </citation>
    <scope>NUCLEOTIDE SEQUENCE [LARGE SCALE GENOMIC DNA]</scope>
    <source>
        <strain evidence="2">NZE10 / CBS 128990</strain>
    </source>
</reference>
<name>N1PRX3_DOTSN</name>
<keyword evidence="2" id="KW-1185">Reference proteome</keyword>
<accession>N1PRX3</accession>
<dbReference type="HOGENOM" id="CLU_3019828_0_0_1"/>
<reference evidence="2" key="1">
    <citation type="journal article" date="2012" name="PLoS Genet.">
        <title>The genomes of the fungal plant pathogens Cladosporium fulvum and Dothistroma septosporum reveal adaptation to different hosts and lifestyles but also signatures of common ancestry.</title>
        <authorList>
            <person name="de Wit P.J.G.M."/>
            <person name="van der Burgt A."/>
            <person name="Oekmen B."/>
            <person name="Stergiopoulos I."/>
            <person name="Abd-Elsalam K.A."/>
            <person name="Aerts A.L."/>
            <person name="Bahkali A.H."/>
            <person name="Beenen H.G."/>
            <person name="Chettri P."/>
            <person name="Cox M.P."/>
            <person name="Datema E."/>
            <person name="de Vries R.P."/>
            <person name="Dhillon B."/>
            <person name="Ganley A.R."/>
            <person name="Griffiths S.A."/>
            <person name="Guo Y."/>
            <person name="Hamelin R.C."/>
            <person name="Henrissat B."/>
            <person name="Kabir M.S."/>
            <person name="Jashni M.K."/>
            <person name="Kema G."/>
            <person name="Klaubauf S."/>
            <person name="Lapidus A."/>
            <person name="Levasseur A."/>
            <person name="Lindquist E."/>
            <person name="Mehrabi R."/>
            <person name="Ohm R.A."/>
            <person name="Owen T.J."/>
            <person name="Salamov A."/>
            <person name="Schwelm A."/>
            <person name="Schijlen E."/>
            <person name="Sun H."/>
            <person name="van den Burg H.A."/>
            <person name="van Ham R.C.H.J."/>
            <person name="Zhang S."/>
            <person name="Goodwin S.B."/>
            <person name="Grigoriev I.V."/>
            <person name="Collemare J."/>
            <person name="Bradshaw R.E."/>
        </authorList>
    </citation>
    <scope>NUCLEOTIDE SEQUENCE [LARGE SCALE GENOMIC DNA]</scope>
    <source>
        <strain evidence="2">NZE10 / CBS 128990</strain>
    </source>
</reference>
<dbReference type="OrthoDB" id="2123594at2759"/>
<feature type="non-terminal residue" evidence="1">
    <location>
        <position position="1"/>
    </location>
</feature>
<organism evidence="1 2">
    <name type="scientific">Dothistroma septosporum (strain NZE10 / CBS 128990)</name>
    <name type="common">Red band needle blight fungus</name>
    <name type="synonym">Mycosphaerella pini</name>
    <dbReference type="NCBI Taxonomy" id="675120"/>
    <lineage>
        <taxon>Eukaryota</taxon>
        <taxon>Fungi</taxon>
        <taxon>Dikarya</taxon>
        <taxon>Ascomycota</taxon>
        <taxon>Pezizomycotina</taxon>
        <taxon>Dothideomycetes</taxon>
        <taxon>Dothideomycetidae</taxon>
        <taxon>Mycosphaerellales</taxon>
        <taxon>Mycosphaerellaceae</taxon>
        <taxon>Dothistroma</taxon>
    </lineage>
</organism>
<gene>
    <name evidence="1" type="ORF">DOTSEDRAFT_125661</name>
</gene>
<evidence type="ECO:0000313" key="1">
    <source>
        <dbReference type="EMBL" id="EME46117.1"/>
    </source>
</evidence>
<dbReference type="Proteomes" id="UP000016933">
    <property type="component" value="Unassembled WGS sequence"/>
</dbReference>
<proteinExistence type="predicted"/>
<dbReference type="AlphaFoldDB" id="N1PRX3"/>
<evidence type="ECO:0000313" key="2">
    <source>
        <dbReference type="Proteomes" id="UP000016933"/>
    </source>
</evidence>
<sequence length="56" mass="6016">SLDRSGFPAAISVAEAADFVVVVIFTLPPDQSQLWQGLDVTTNEHVDLSSPRGSHH</sequence>
<protein>
    <submittedName>
        <fullName evidence="1">Uncharacterized protein</fullName>
    </submittedName>
</protein>
<dbReference type="EMBL" id="KB446537">
    <property type="protein sequence ID" value="EME46117.1"/>
    <property type="molecule type" value="Genomic_DNA"/>
</dbReference>